<keyword evidence="1" id="KW-0677">Repeat</keyword>
<dbReference type="AlphaFoldDB" id="A0A395I620"/>
<evidence type="ECO:0000256" key="3">
    <source>
        <dbReference type="PROSITE-ProRule" id="PRU00023"/>
    </source>
</evidence>
<name>A0A395I620_ASPHC</name>
<dbReference type="InterPro" id="IPR036770">
    <property type="entry name" value="Ankyrin_rpt-contain_sf"/>
</dbReference>
<dbReference type="Gene3D" id="1.25.40.20">
    <property type="entry name" value="Ankyrin repeat-containing domain"/>
    <property type="match status" value="2"/>
</dbReference>
<proteinExistence type="predicted"/>
<dbReference type="OrthoDB" id="341259at2759"/>
<dbReference type="RefSeq" id="XP_025554353.1">
    <property type="nucleotide sequence ID" value="XM_025697533.1"/>
</dbReference>
<organism evidence="4 5">
    <name type="scientific">Aspergillus homomorphus (strain CBS 101889)</name>
    <dbReference type="NCBI Taxonomy" id="1450537"/>
    <lineage>
        <taxon>Eukaryota</taxon>
        <taxon>Fungi</taxon>
        <taxon>Dikarya</taxon>
        <taxon>Ascomycota</taxon>
        <taxon>Pezizomycotina</taxon>
        <taxon>Eurotiomycetes</taxon>
        <taxon>Eurotiomycetidae</taxon>
        <taxon>Eurotiales</taxon>
        <taxon>Aspergillaceae</taxon>
        <taxon>Aspergillus</taxon>
        <taxon>Aspergillus subgen. Circumdati</taxon>
    </lineage>
</organism>
<keyword evidence="5" id="KW-1185">Reference proteome</keyword>
<dbReference type="PANTHER" id="PTHR24189">
    <property type="entry name" value="MYOTROPHIN"/>
    <property type="match status" value="1"/>
</dbReference>
<evidence type="ECO:0000256" key="2">
    <source>
        <dbReference type="ARBA" id="ARBA00023043"/>
    </source>
</evidence>
<dbReference type="PROSITE" id="PS50297">
    <property type="entry name" value="ANK_REP_REGION"/>
    <property type="match status" value="1"/>
</dbReference>
<evidence type="ECO:0000256" key="1">
    <source>
        <dbReference type="ARBA" id="ARBA00022737"/>
    </source>
</evidence>
<dbReference type="Proteomes" id="UP000248961">
    <property type="component" value="Unassembled WGS sequence"/>
</dbReference>
<dbReference type="GeneID" id="37201822"/>
<dbReference type="InterPro" id="IPR002110">
    <property type="entry name" value="Ankyrin_rpt"/>
</dbReference>
<dbReference type="PROSITE" id="PS50088">
    <property type="entry name" value="ANK_REPEAT"/>
    <property type="match status" value="1"/>
</dbReference>
<dbReference type="EMBL" id="KZ824272">
    <property type="protein sequence ID" value="RAL15199.1"/>
    <property type="molecule type" value="Genomic_DNA"/>
</dbReference>
<dbReference type="SUPFAM" id="SSF48403">
    <property type="entry name" value="Ankyrin repeat"/>
    <property type="match status" value="1"/>
</dbReference>
<evidence type="ECO:0000313" key="4">
    <source>
        <dbReference type="EMBL" id="RAL15199.1"/>
    </source>
</evidence>
<accession>A0A395I620</accession>
<sequence length="264" mass="28416">MVPIDAFVDAFHDACFEGNLSETQKALASGRLSTEDLDEALNLASGEAHPDIVAALFDAGARVTANSVSFLTGKDGQQHPSIARCYLNHGLDPNSNVSNGEPLLRFMRNTACVHALLSRGADPNRCGPKGGTPLACALEYVCEDTSLFGLLVEYGAKLESNLLFEAIRPRGEGIFKTRFLLSKGLDPNTTSAEWGTPLHRAAYLAKEEVVKLLLEAGADSTARANCRQFKNQSLSEVAGERLQRDPDLQAPLQTILKLLGSYQG</sequence>
<dbReference type="InterPro" id="IPR050745">
    <property type="entry name" value="Multifunctional_regulatory"/>
</dbReference>
<dbReference type="SMART" id="SM00248">
    <property type="entry name" value="ANK"/>
    <property type="match status" value="4"/>
</dbReference>
<feature type="repeat" description="ANK" evidence="3">
    <location>
        <begin position="193"/>
        <end position="225"/>
    </location>
</feature>
<evidence type="ECO:0000313" key="5">
    <source>
        <dbReference type="Proteomes" id="UP000248961"/>
    </source>
</evidence>
<dbReference type="Pfam" id="PF13637">
    <property type="entry name" value="Ank_4"/>
    <property type="match status" value="1"/>
</dbReference>
<gene>
    <name evidence="4" type="ORF">BO97DRAFT_432384</name>
</gene>
<keyword evidence="2 3" id="KW-0040">ANK repeat</keyword>
<dbReference type="PANTHER" id="PTHR24189:SF50">
    <property type="entry name" value="ANKYRIN REPEAT AND SOCS BOX PROTEIN 2"/>
    <property type="match status" value="1"/>
</dbReference>
<dbReference type="STRING" id="1450537.A0A395I620"/>
<reference evidence="4 5" key="1">
    <citation type="submission" date="2018-02" db="EMBL/GenBank/DDBJ databases">
        <title>The genomes of Aspergillus section Nigri reveals drivers in fungal speciation.</title>
        <authorList>
            <consortium name="DOE Joint Genome Institute"/>
            <person name="Vesth T.C."/>
            <person name="Nybo J."/>
            <person name="Theobald S."/>
            <person name="Brandl J."/>
            <person name="Frisvad J.C."/>
            <person name="Nielsen K.F."/>
            <person name="Lyhne E.K."/>
            <person name="Kogle M.E."/>
            <person name="Kuo A."/>
            <person name="Riley R."/>
            <person name="Clum A."/>
            <person name="Nolan M."/>
            <person name="Lipzen A."/>
            <person name="Salamov A."/>
            <person name="Henrissat B."/>
            <person name="Wiebenga A."/>
            <person name="De vries R.P."/>
            <person name="Grigoriev I.V."/>
            <person name="Mortensen U.H."/>
            <person name="Andersen M.R."/>
            <person name="Baker S.E."/>
        </authorList>
    </citation>
    <scope>NUCLEOTIDE SEQUENCE [LARGE SCALE GENOMIC DNA]</scope>
    <source>
        <strain evidence="4 5">CBS 101889</strain>
    </source>
</reference>
<protein>
    <submittedName>
        <fullName evidence="4">Ankyrin</fullName>
    </submittedName>
</protein>
<dbReference type="VEuPathDB" id="FungiDB:BO97DRAFT_432384"/>